<accession>A0A4Z2HTH6</accession>
<dbReference type="Proteomes" id="UP000314294">
    <property type="component" value="Unassembled WGS sequence"/>
</dbReference>
<comment type="caution">
    <text evidence="2">The sequence shown here is derived from an EMBL/GenBank/DDBJ whole genome shotgun (WGS) entry which is preliminary data.</text>
</comment>
<protein>
    <submittedName>
        <fullName evidence="2">Uncharacterized protein</fullName>
    </submittedName>
</protein>
<name>A0A4Z2HTH6_9TELE</name>
<evidence type="ECO:0000256" key="1">
    <source>
        <dbReference type="SAM" id="MobiDB-lite"/>
    </source>
</evidence>
<evidence type="ECO:0000313" key="2">
    <source>
        <dbReference type="EMBL" id="TNN68294.1"/>
    </source>
</evidence>
<dbReference type="AlphaFoldDB" id="A0A4Z2HTH6"/>
<proteinExistence type="predicted"/>
<gene>
    <name evidence="2" type="ORF">EYF80_021477</name>
</gene>
<organism evidence="2 3">
    <name type="scientific">Liparis tanakae</name>
    <name type="common">Tanaka's snailfish</name>
    <dbReference type="NCBI Taxonomy" id="230148"/>
    <lineage>
        <taxon>Eukaryota</taxon>
        <taxon>Metazoa</taxon>
        <taxon>Chordata</taxon>
        <taxon>Craniata</taxon>
        <taxon>Vertebrata</taxon>
        <taxon>Euteleostomi</taxon>
        <taxon>Actinopterygii</taxon>
        <taxon>Neopterygii</taxon>
        <taxon>Teleostei</taxon>
        <taxon>Neoteleostei</taxon>
        <taxon>Acanthomorphata</taxon>
        <taxon>Eupercaria</taxon>
        <taxon>Perciformes</taxon>
        <taxon>Cottioidei</taxon>
        <taxon>Cottales</taxon>
        <taxon>Liparidae</taxon>
        <taxon>Liparis</taxon>
    </lineage>
</organism>
<feature type="region of interest" description="Disordered" evidence="1">
    <location>
        <begin position="36"/>
        <end position="95"/>
    </location>
</feature>
<evidence type="ECO:0000313" key="3">
    <source>
        <dbReference type="Proteomes" id="UP000314294"/>
    </source>
</evidence>
<dbReference type="EMBL" id="SRLO01000192">
    <property type="protein sequence ID" value="TNN68294.1"/>
    <property type="molecule type" value="Genomic_DNA"/>
</dbReference>
<feature type="compositionally biased region" description="Basic and acidic residues" evidence="1">
    <location>
        <begin position="43"/>
        <end position="59"/>
    </location>
</feature>
<sequence length="95" mass="10918">MKRGGFKRRMQEAGEEVRGSLCFLSLSLMVYAGARQRAQRQSLKGEGRQRGSKLQTEHGGKRRDAKKERGDEDGDQMQRETEEEAMRWSVETISK</sequence>
<keyword evidence="3" id="KW-1185">Reference proteome</keyword>
<feature type="compositionally biased region" description="Basic and acidic residues" evidence="1">
    <location>
        <begin position="65"/>
        <end position="86"/>
    </location>
</feature>
<reference evidence="2 3" key="1">
    <citation type="submission" date="2019-03" db="EMBL/GenBank/DDBJ databases">
        <title>First draft genome of Liparis tanakae, snailfish: a comprehensive survey of snailfish specific genes.</title>
        <authorList>
            <person name="Kim W."/>
            <person name="Song I."/>
            <person name="Jeong J.-H."/>
            <person name="Kim D."/>
            <person name="Kim S."/>
            <person name="Ryu S."/>
            <person name="Song J.Y."/>
            <person name="Lee S.K."/>
        </authorList>
    </citation>
    <scope>NUCLEOTIDE SEQUENCE [LARGE SCALE GENOMIC DNA]</scope>
    <source>
        <tissue evidence="2">Muscle</tissue>
    </source>
</reference>